<organism evidence="1 2">
    <name type="scientific">Pontiella desulfatans</name>
    <dbReference type="NCBI Taxonomy" id="2750659"/>
    <lineage>
        <taxon>Bacteria</taxon>
        <taxon>Pseudomonadati</taxon>
        <taxon>Kiritimatiellota</taxon>
        <taxon>Kiritimatiellia</taxon>
        <taxon>Kiritimatiellales</taxon>
        <taxon>Pontiellaceae</taxon>
        <taxon>Pontiella</taxon>
    </lineage>
</organism>
<dbReference type="EMBL" id="CAAHFG010000002">
    <property type="protein sequence ID" value="VGO14757.1"/>
    <property type="molecule type" value="Genomic_DNA"/>
</dbReference>
<protein>
    <submittedName>
        <fullName evidence="1">Uncharacterized protein</fullName>
    </submittedName>
</protein>
<sequence>MGKHSRKVGQAVRREIKVQYSTFFNRLCCLPFRERLKASWRILFKRGFNQEQNHGR</sequence>
<accession>A0A6C2U4L0</accession>
<dbReference type="AlphaFoldDB" id="A0A6C2U4L0"/>
<keyword evidence="2" id="KW-1185">Reference proteome</keyword>
<evidence type="ECO:0000313" key="2">
    <source>
        <dbReference type="Proteomes" id="UP000366872"/>
    </source>
</evidence>
<reference evidence="1 2" key="1">
    <citation type="submission" date="2019-04" db="EMBL/GenBank/DDBJ databases">
        <authorList>
            <person name="Van Vliet M D."/>
        </authorList>
    </citation>
    <scope>NUCLEOTIDE SEQUENCE [LARGE SCALE GENOMIC DNA]</scope>
    <source>
        <strain evidence="1 2">F1</strain>
    </source>
</reference>
<gene>
    <name evidence="1" type="ORF">PDESU_03326</name>
</gene>
<evidence type="ECO:0000313" key="1">
    <source>
        <dbReference type="EMBL" id="VGO14757.1"/>
    </source>
</evidence>
<dbReference type="Proteomes" id="UP000366872">
    <property type="component" value="Unassembled WGS sequence"/>
</dbReference>
<name>A0A6C2U4L0_PONDE</name>
<proteinExistence type="predicted"/>